<feature type="active site" description="Tele-phosphohistidine intermediate" evidence="2">
    <location>
        <position position="13"/>
    </location>
</feature>
<keyword evidence="5" id="KW-1185">Reference proteome</keyword>
<evidence type="ECO:0000256" key="2">
    <source>
        <dbReference type="PIRSR" id="PIRSR613078-1"/>
    </source>
</evidence>
<feature type="binding site" evidence="3">
    <location>
        <begin position="12"/>
        <end position="19"/>
    </location>
    <ligand>
        <name>substrate</name>
    </ligand>
</feature>
<dbReference type="InterPro" id="IPR013078">
    <property type="entry name" value="His_Pase_superF_clade-1"/>
</dbReference>
<gene>
    <name evidence="4" type="ordered locus">Mar181_0096</name>
</gene>
<dbReference type="STRING" id="491952.Mar181_0096"/>
<dbReference type="RefSeq" id="WP_013794642.1">
    <property type="nucleotide sequence ID" value="NC_015559.1"/>
</dbReference>
<dbReference type="OrthoDB" id="9781415at2"/>
<dbReference type="CDD" id="cd07067">
    <property type="entry name" value="HP_PGM_like"/>
    <property type="match status" value="1"/>
</dbReference>
<dbReference type="eggNOG" id="COG0406">
    <property type="taxonomic scope" value="Bacteria"/>
</dbReference>
<dbReference type="AlphaFoldDB" id="F6CVV7"/>
<evidence type="ECO:0000313" key="5">
    <source>
        <dbReference type="Proteomes" id="UP000009230"/>
    </source>
</evidence>
<dbReference type="PANTHER" id="PTHR46517">
    <property type="entry name" value="FRUCTOSE-2,6-BISPHOSPHATASE TIGAR"/>
    <property type="match status" value="1"/>
</dbReference>
<sequence>MILIRKPFVFARHAQSTFNQAYLIGGATDSPLSPLGVKQAKAAQPTLARVQWSQVVTSTLKRTQQTAQFAVPDQSLLPLAALCERNWGVLEGQPIEAQLPYERTPEQGESWRTFELRILEGLNQVLEVYEWPLIIAHSGVYRVLNNYINGTPYCPRIGNVVPISFIPNQNDSGWVISSFEGTFV</sequence>
<dbReference type="SUPFAM" id="SSF53254">
    <property type="entry name" value="Phosphoglycerate mutase-like"/>
    <property type="match status" value="1"/>
</dbReference>
<proteinExistence type="predicted"/>
<organism evidence="4 5">
    <name type="scientific">Marinomonas posidonica (strain CECT 7376 / NCIMB 14433 / IVIA-Po-181)</name>
    <dbReference type="NCBI Taxonomy" id="491952"/>
    <lineage>
        <taxon>Bacteria</taxon>
        <taxon>Pseudomonadati</taxon>
        <taxon>Pseudomonadota</taxon>
        <taxon>Gammaproteobacteria</taxon>
        <taxon>Oceanospirillales</taxon>
        <taxon>Oceanospirillaceae</taxon>
        <taxon>Marinomonas</taxon>
    </lineage>
</organism>
<dbReference type="GO" id="GO:0004331">
    <property type="term" value="F:fructose-2,6-bisphosphate 2-phosphatase activity"/>
    <property type="evidence" value="ECO:0007669"/>
    <property type="project" value="TreeGrafter"/>
</dbReference>
<evidence type="ECO:0000256" key="3">
    <source>
        <dbReference type="PIRSR" id="PIRSR613078-2"/>
    </source>
</evidence>
<dbReference type="SMART" id="SM00855">
    <property type="entry name" value="PGAM"/>
    <property type="match status" value="1"/>
</dbReference>
<feature type="binding site" evidence="3">
    <location>
        <position position="62"/>
    </location>
    <ligand>
        <name>substrate</name>
    </ligand>
</feature>
<dbReference type="EMBL" id="CP002771">
    <property type="protein sequence ID" value="AEF53165.1"/>
    <property type="molecule type" value="Genomic_DNA"/>
</dbReference>
<dbReference type="InterPro" id="IPR029033">
    <property type="entry name" value="His_PPase_superfam"/>
</dbReference>
<name>F6CVV7_MARPP</name>
<dbReference type="HOGENOM" id="CLU_033323_9_4_6"/>
<dbReference type="Proteomes" id="UP000009230">
    <property type="component" value="Chromosome"/>
</dbReference>
<dbReference type="InterPro" id="IPR051695">
    <property type="entry name" value="Phosphoglycerate_Mutase"/>
</dbReference>
<dbReference type="GO" id="GO:0045820">
    <property type="term" value="P:negative regulation of glycolytic process"/>
    <property type="evidence" value="ECO:0007669"/>
    <property type="project" value="TreeGrafter"/>
</dbReference>
<reference evidence="4 5" key="1">
    <citation type="journal article" date="2012" name="Stand. Genomic Sci.">
        <title>Complete genome sequence of Marinomonas posidonica type strain (IVIA-Po-181(T)).</title>
        <authorList>
            <person name="Lucas-Elio P."/>
            <person name="Goodwin L."/>
            <person name="Woyke T."/>
            <person name="Pitluck S."/>
            <person name="Nolan M."/>
            <person name="Kyrpides N.C."/>
            <person name="Detter J.C."/>
            <person name="Copeland A."/>
            <person name="Lu M."/>
            <person name="Bruce D."/>
            <person name="Detter C."/>
            <person name="Tapia R."/>
            <person name="Han S."/>
            <person name="Land M.L."/>
            <person name="Ivanova N."/>
            <person name="Mikhailova N."/>
            <person name="Johnston A.W."/>
            <person name="Sanchez-Amat A."/>
        </authorList>
    </citation>
    <scope>NUCLEOTIDE SEQUENCE [LARGE SCALE GENOMIC DNA]</scope>
    <source>
        <strain evidence="5">CECT 7376 / NCIMB 14433 / IVIA-Po-181</strain>
    </source>
</reference>
<protein>
    <submittedName>
        <fullName evidence="4">Phosphoglycerate mutase</fullName>
    </submittedName>
</protein>
<dbReference type="Pfam" id="PF00300">
    <property type="entry name" value="His_Phos_1"/>
    <property type="match status" value="1"/>
</dbReference>
<evidence type="ECO:0000256" key="1">
    <source>
        <dbReference type="ARBA" id="ARBA00022801"/>
    </source>
</evidence>
<evidence type="ECO:0000313" key="4">
    <source>
        <dbReference type="EMBL" id="AEF53165.1"/>
    </source>
</evidence>
<feature type="active site" description="Proton donor/acceptor" evidence="2">
    <location>
        <position position="84"/>
    </location>
</feature>
<dbReference type="GO" id="GO:0043456">
    <property type="term" value="P:regulation of pentose-phosphate shunt"/>
    <property type="evidence" value="ECO:0007669"/>
    <property type="project" value="TreeGrafter"/>
</dbReference>
<keyword evidence="1" id="KW-0378">Hydrolase</keyword>
<dbReference type="Gene3D" id="3.40.50.1240">
    <property type="entry name" value="Phosphoglycerate mutase-like"/>
    <property type="match status" value="1"/>
</dbReference>
<dbReference type="KEGG" id="mpc:Mar181_0096"/>
<dbReference type="PANTHER" id="PTHR46517:SF1">
    <property type="entry name" value="FRUCTOSE-2,6-BISPHOSPHATASE TIGAR"/>
    <property type="match status" value="1"/>
</dbReference>
<accession>F6CVV7</accession>
<dbReference type="GO" id="GO:0005829">
    <property type="term" value="C:cytosol"/>
    <property type="evidence" value="ECO:0007669"/>
    <property type="project" value="TreeGrafter"/>
</dbReference>